<keyword evidence="10" id="KW-0186">Copper</keyword>
<evidence type="ECO:0000256" key="4">
    <source>
        <dbReference type="ARBA" id="ARBA00010609"/>
    </source>
</evidence>
<evidence type="ECO:0000256" key="8">
    <source>
        <dbReference type="ARBA" id="ARBA00022737"/>
    </source>
</evidence>
<evidence type="ECO:0000256" key="7">
    <source>
        <dbReference type="ARBA" id="ARBA00022525"/>
    </source>
</evidence>
<keyword evidence="11" id="KW-0439">Lignin degradation</keyword>
<feature type="compositionally biased region" description="Basic residues" evidence="12">
    <location>
        <begin position="307"/>
        <end position="329"/>
    </location>
</feature>
<dbReference type="CDD" id="cd13849">
    <property type="entry name" value="CuRO_1_LCC_plant"/>
    <property type="match status" value="1"/>
</dbReference>
<evidence type="ECO:0000313" key="16">
    <source>
        <dbReference type="Proteomes" id="UP001180020"/>
    </source>
</evidence>
<keyword evidence="8" id="KW-0677">Repeat</keyword>
<evidence type="ECO:0000256" key="10">
    <source>
        <dbReference type="ARBA" id="ARBA00023008"/>
    </source>
</evidence>
<evidence type="ECO:0000256" key="11">
    <source>
        <dbReference type="ARBA" id="ARBA00023185"/>
    </source>
</evidence>
<sequence>MGLYFLDRLLKLFQTTPVKRLCDTHETITVNGQFPGPTLEVRNGDTLVVSVVNHLAHNVTLHWHGVTQMRTACADGPEFVTQCPIRPGGNYTYRFTIDGEEGTFWWHVQSSGMPLTVYGALIIRPKAGSSYPFPEPKREDPLILGEWWKAPRTGGASNISGTFTINGHPGDLYNCSSSDTVIFPVCAGETNLYRVINADKNTKFFLSIEGHLMTVVATDASYTKQFNTSEIMLGPGQTTDVLVTMDQPAGRSYIAVRAYPSAEGVVFDNTTTTTAILEYESAGCSSKPGPAHLAMPSLPAFNEGNRSPRKAQKPPRRAGLGHKRARSRPKAPNQDSSPIPPRTSNYIAMNIGQRLR</sequence>
<evidence type="ECO:0000313" key="15">
    <source>
        <dbReference type="EMBL" id="KAK1285026.1"/>
    </source>
</evidence>
<feature type="region of interest" description="Disordered" evidence="12">
    <location>
        <begin position="288"/>
        <end position="356"/>
    </location>
</feature>
<dbReference type="InterPro" id="IPR034285">
    <property type="entry name" value="CuRO_2_LCC"/>
</dbReference>
<evidence type="ECO:0000256" key="3">
    <source>
        <dbReference type="ARBA" id="ARBA00004271"/>
    </source>
</evidence>
<keyword evidence="6" id="KW-0052">Apoplast</keyword>
<comment type="caution">
    <text evidence="15">The sequence shown here is derived from an EMBL/GenBank/DDBJ whole genome shotgun (WGS) entry which is preliminary data.</text>
</comment>
<feature type="domain" description="Plastocyanin-like" evidence="14">
    <location>
        <begin position="14"/>
        <end position="127"/>
    </location>
</feature>
<dbReference type="AlphaFoldDB" id="A0AAV9C7Z1"/>
<feature type="domain" description="Plastocyanin-like" evidence="13">
    <location>
        <begin position="141"/>
        <end position="281"/>
    </location>
</feature>
<evidence type="ECO:0000256" key="6">
    <source>
        <dbReference type="ARBA" id="ARBA00022523"/>
    </source>
</evidence>
<dbReference type="GO" id="GO:0052716">
    <property type="term" value="F:hydroquinone:oxygen oxidoreductase activity"/>
    <property type="evidence" value="ECO:0007669"/>
    <property type="project" value="UniProtKB-EC"/>
</dbReference>
<dbReference type="PANTHER" id="PTHR11709">
    <property type="entry name" value="MULTI-COPPER OXIDASE"/>
    <property type="match status" value="1"/>
</dbReference>
<dbReference type="CDD" id="cd13875">
    <property type="entry name" value="CuRO_2_LCC_plant"/>
    <property type="match status" value="1"/>
</dbReference>
<comment type="function">
    <text evidence="2">Lignin degradation and detoxification of lignin-derived products.</text>
</comment>
<evidence type="ECO:0000259" key="14">
    <source>
        <dbReference type="Pfam" id="PF07732"/>
    </source>
</evidence>
<dbReference type="Proteomes" id="UP001180020">
    <property type="component" value="Unassembled WGS sequence"/>
</dbReference>
<reference evidence="15" key="2">
    <citation type="submission" date="2023-06" db="EMBL/GenBank/DDBJ databases">
        <authorList>
            <person name="Ma L."/>
            <person name="Liu K.-W."/>
            <person name="Li Z."/>
            <person name="Hsiao Y.-Y."/>
            <person name="Qi Y."/>
            <person name="Fu T."/>
            <person name="Tang G."/>
            <person name="Zhang D."/>
            <person name="Sun W.-H."/>
            <person name="Liu D.-K."/>
            <person name="Li Y."/>
            <person name="Chen G.-Z."/>
            <person name="Liu X.-D."/>
            <person name="Liao X.-Y."/>
            <person name="Jiang Y.-T."/>
            <person name="Yu X."/>
            <person name="Hao Y."/>
            <person name="Huang J."/>
            <person name="Zhao X.-W."/>
            <person name="Ke S."/>
            <person name="Chen Y.-Y."/>
            <person name="Wu W.-L."/>
            <person name="Hsu J.-L."/>
            <person name="Lin Y.-F."/>
            <person name="Huang M.-D."/>
            <person name="Li C.-Y."/>
            <person name="Huang L."/>
            <person name="Wang Z.-W."/>
            <person name="Zhao X."/>
            <person name="Zhong W.-Y."/>
            <person name="Peng D.-H."/>
            <person name="Ahmad S."/>
            <person name="Lan S."/>
            <person name="Zhang J.-S."/>
            <person name="Tsai W.-C."/>
            <person name="Van De Peer Y."/>
            <person name="Liu Z.-J."/>
        </authorList>
    </citation>
    <scope>NUCLEOTIDE SEQUENCE</scope>
    <source>
        <strain evidence="15">CP</strain>
        <tissue evidence="15">Leaves</tissue>
    </source>
</reference>
<keyword evidence="7" id="KW-0964">Secreted</keyword>
<dbReference type="InterPro" id="IPR001117">
    <property type="entry name" value="Cu-oxidase_2nd"/>
</dbReference>
<dbReference type="Pfam" id="PF07732">
    <property type="entry name" value="Cu-oxidase_3"/>
    <property type="match status" value="1"/>
</dbReference>
<dbReference type="PANTHER" id="PTHR11709:SF431">
    <property type="entry name" value="LACCASE-5"/>
    <property type="match status" value="1"/>
</dbReference>
<name>A0AAV9C7Z1_ACOCL</name>
<dbReference type="InterPro" id="IPR011707">
    <property type="entry name" value="Cu-oxidase-like_N"/>
</dbReference>
<organism evidence="15 16">
    <name type="scientific">Acorus calamus</name>
    <name type="common">Sweet flag</name>
    <dbReference type="NCBI Taxonomy" id="4465"/>
    <lineage>
        <taxon>Eukaryota</taxon>
        <taxon>Viridiplantae</taxon>
        <taxon>Streptophyta</taxon>
        <taxon>Embryophyta</taxon>
        <taxon>Tracheophyta</taxon>
        <taxon>Spermatophyta</taxon>
        <taxon>Magnoliopsida</taxon>
        <taxon>Liliopsida</taxon>
        <taxon>Acoraceae</taxon>
        <taxon>Acorus</taxon>
    </lineage>
</organism>
<keyword evidence="9" id="KW-0560">Oxidoreductase</keyword>
<dbReference type="SUPFAM" id="SSF49503">
    <property type="entry name" value="Cupredoxins"/>
    <property type="match status" value="2"/>
</dbReference>
<dbReference type="GO" id="GO:0046274">
    <property type="term" value="P:lignin catabolic process"/>
    <property type="evidence" value="ECO:0007669"/>
    <property type="project" value="UniProtKB-KW"/>
</dbReference>
<reference evidence="15" key="1">
    <citation type="journal article" date="2023" name="Nat. Commun.">
        <title>Diploid and tetraploid genomes of Acorus and the evolution of monocots.</title>
        <authorList>
            <person name="Ma L."/>
            <person name="Liu K.W."/>
            <person name="Li Z."/>
            <person name="Hsiao Y.Y."/>
            <person name="Qi Y."/>
            <person name="Fu T."/>
            <person name="Tang G.D."/>
            <person name="Zhang D."/>
            <person name="Sun W.H."/>
            <person name="Liu D.K."/>
            <person name="Li Y."/>
            <person name="Chen G.Z."/>
            <person name="Liu X.D."/>
            <person name="Liao X.Y."/>
            <person name="Jiang Y.T."/>
            <person name="Yu X."/>
            <person name="Hao Y."/>
            <person name="Huang J."/>
            <person name="Zhao X.W."/>
            <person name="Ke S."/>
            <person name="Chen Y.Y."/>
            <person name="Wu W.L."/>
            <person name="Hsu J.L."/>
            <person name="Lin Y.F."/>
            <person name="Huang M.D."/>
            <person name="Li C.Y."/>
            <person name="Huang L."/>
            <person name="Wang Z.W."/>
            <person name="Zhao X."/>
            <person name="Zhong W.Y."/>
            <person name="Peng D.H."/>
            <person name="Ahmad S."/>
            <person name="Lan S."/>
            <person name="Zhang J.S."/>
            <person name="Tsai W.C."/>
            <person name="Van de Peer Y."/>
            <person name="Liu Z.J."/>
        </authorList>
    </citation>
    <scope>NUCLEOTIDE SEQUENCE</scope>
    <source>
        <strain evidence="15">CP</strain>
    </source>
</reference>
<evidence type="ECO:0000256" key="9">
    <source>
        <dbReference type="ARBA" id="ARBA00023002"/>
    </source>
</evidence>
<dbReference type="InterPro" id="IPR034288">
    <property type="entry name" value="CuRO_1_LCC"/>
</dbReference>
<accession>A0AAV9C7Z1</accession>
<protein>
    <recommendedName>
        <fullName evidence="5">laccase</fullName>
        <ecNumber evidence="5">1.10.3.2</ecNumber>
    </recommendedName>
</protein>
<evidence type="ECO:0000256" key="5">
    <source>
        <dbReference type="ARBA" id="ARBA00012297"/>
    </source>
</evidence>
<gene>
    <name evidence="15" type="primary">LAC3</name>
    <name evidence="15" type="ORF">QJS10_CPB20g00265</name>
</gene>
<comment type="subcellular location">
    <subcellularLocation>
        <location evidence="3">Secreted</location>
        <location evidence="3">Extracellular space</location>
        <location evidence="3">Apoplast</location>
    </subcellularLocation>
</comment>
<evidence type="ECO:0000259" key="13">
    <source>
        <dbReference type="Pfam" id="PF00394"/>
    </source>
</evidence>
<dbReference type="Gene3D" id="2.60.40.420">
    <property type="entry name" value="Cupredoxins - blue copper proteins"/>
    <property type="match status" value="2"/>
</dbReference>
<evidence type="ECO:0000256" key="1">
    <source>
        <dbReference type="ARBA" id="ARBA00000349"/>
    </source>
</evidence>
<comment type="similarity">
    <text evidence="4">Belongs to the multicopper oxidase family.</text>
</comment>
<dbReference type="EC" id="1.10.3.2" evidence="5"/>
<proteinExistence type="inferred from homology"/>
<evidence type="ECO:0000256" key="12">
    <source>
        <dbReference type="SAM" id="MobiDB-lite"/>
    </source>
</evidence>
<keyword evidence="16" id="KW-1185">Reference proteome</keyword>
<dbReference type="GO" id="GO:0048046">
    <property type="term" value="C:apoplast"/>
    <property type="evidence" value="ECO:0007669"/>
    <property type="project" value="UniProtKB-SubCell"/>
</dbReference>
<comment type="catalytic activity">
    <reaction evidence="1">
        <text>4 hydroquinone + O2 = 4 benzosemiquinone + 2 H2O</text>
        <dbReference type="Rhea" id="RHEA:11276"/>
        <dbReference type="ChEBI" id="CHEBI:15377"/>
        <dbReference type="ChEBI" id="CHEBI:15379"/>
        <dbReference type="ChEBI" id="CHEBI:17594"/>
        <dbReference type="ChEBI" id="CHEBI:17977"/>
        <dbReference type="EC" id="1.10.3.2"/>
    </reaction>
</comment>
<dbReference type="InterPro" id="IPR008972">
    <property type="entry name" value="Cupredoxin"/>
</dbReference>
<dbReference type="GO" id="GO:0005507">
    <property type="term" value="F:copper ion binding"/>
    <property type="evidence" value="ECO:0007669"/>
    <property type="project" value="InterPro"/>
</dbReference>
<dbReference type="Pfam" id="PF00394">
    <property type="entry name" value="Cu-oxidase"/>
    <property type="match status" value="1"/>
</dbReference>
<feature type="compositionally biased region" description="Polar residues" evidence="12">
    <location>
        <begin position="333"/>
        <end position="347"/>
    </location>
</feature>
<evidence type="ECO:0000256" key="2">
    <source>
        <dbReference type="ARBA" id="ARBA00002075"/>
    </source>
</evidence>
<dbReference type="EMBL" id="JAUJYO010000020">
    <property type="protein sequence ID" value="KAK1285026.1"/>
    <property type="molecule type" value="Genomic_DNA"/>
</dbReference>
<dbReference type="InterPro" id="IPR045087">
    <property type="entry name" value="Cu-oxidase_fam"/>
</dbReference>